<dbReference type="OMA" id="QIDADHG"/>
<dbReference type="PANTHER" id="PTHR33067">
    <property type="entry name" value="RNA-DIRECTED DNA POLYMERASE-RELATED"/>
    <property type="match status" value="1"/>
</dbReference>
<feature type="region of interest" description="Disordered" evidence="1">
    <location>
        <begin position="1"/>
        <end position="86"/>
    </location>
</feature>
<evidence type="ECO:0000256" key="1">
    <source>
        <dbReference type="SAM" id="MobiDB-lite"/>
    </source>
</evidence>
<organism evidence="2 3">
    <name type="scientific">Cannabis sativa</name>
    <name type="common">Hemp</name>
    <name type="synonym">Marijuana</name>
    <dbReference type="NCBI Taxonomy" id="3483"/>
    <lineage>
        <taxon>Eukaryota</taxon>
        <taxon>Viridiplantae</taxon>
        <taxon>Streptophyta</taxon>
        <taxon>Embryophyta</taxon>
        <taxon>Tracheophyta</taxon>
        <taxon>Spermatophyta</taxon>
        <taxon>Magnoliopsida</taxon>
        <taxon>eudicotyledons</taxon>
        <taxon>Gunneridae</taxon>
        <taxon>Pentapetalae</taxon>
        <taxon>rosids</taxon>
        <taxon>fabids</taxon>
        <taxon>Rosales</taxon>
        <taxon>Cannabaceae</taxon>
        <taxon>Cannabis</taxon>
    </lineage>
</organism>
<dbReference type="Proteomes" id="UP000596661">
    <property type="component" value="Unassembled WGS sequence"/>
</dbReference>
<reference evidence="2" key="1">
    <citation type="submission" date="2021-03" db="UniProtKB">
        <authorList>
            <consortium name="EnsemblPlants"/>
        </authorList>
    </citation>
    <scope>IDENTIFICATION</scope>
</reference>
<protein>
    <recommendedName>
        <fullName evidence="4">Retrotransposon gag protein</fullName>
    </recommendedName>
</protein>
<evidence type="ECO:0000313" key="3">
    <source>
        <dbReference type="Proteomes" id="UP000596661"/>
    </source>
</evidence>
<feature type="compositionally biased region" description="Pro residues" evidence="1">
    <location>
        <begin position="61"/>
        <end position="78"/>
    </location>
</feature>
<dbReference type="Gramene" id="evm.model.ctgX1.29">
    <property type="protein sequence ID" value="cds.evm.model.ctgX1.29"/>
    <property type="gene ID" value="evm.TU.ctgX1.29"/>
</dbReference>
<keyword evidence="3" id="KW-1185">Reference proteome</keyword>
<dbReference type="PANTHER" id="PTHR33067:SF9">
    <property type="entry name" value="RNA-DIRECTED DNA POLYMERASE"/>
    <property type="match status" value="1"/>
</dbReference>
<feature type="compositionally biased region" description="Polar residues" evidence="1">
    <location>
        <begin position="1"/>
        <end position="14"/>
    </location>
</feature>
<evidence type="ECO:0000313" key="2">
    <source>
        <dbReference type="EnsemblPlants" id="cds.evm.model.ctgX1.29"/>
    </source>
</evidence>
<evidence type="ECO:0008006" key="4">
    <source>
        <dbReference type="Google" id="ProtNLM"/>
    </source>
</evidence>
<proteinExistence type="predicted"/>
<accession>A0A803QRD5</accession>
<name>A0A803QRD5_CANSA</name>
<dbReference type="EnsemblPlants" id="evm.model.ctgX1.29">
    <property type="protein sequence ID" value="cds.evm.model.ctgX1.29"/>
    <property type="gene ID" value="evm.TU.ctgX1.29"/>
</dbReference>
<dbReference type="AlphaFoldDB" id="A0A803QRD5"/>
<feature type="compositionally biased region" description="Basic and acidic residues" evidence="1">
    <location>
        <begin position="47"/>
        <end position="60"/>
    </location>
</feature>
<sequence>MQSQLFNQLPSQPERNPKENASAVTLRSGKHYDPPIILKPKPVPSKPQDDSREGENEAPKPKNPTPSKPTIAIPPPFPSKLKNTKKEEVDKEILETFRKVEVNIPLLDAIKRVPRYAKFLKELCTNKHKLRGNEKVSEGENVLAVLQKKLPPKCKDPGTFTIPCTIGNTRIE</sequence>